<evidence type="ECO:0000256" key="1">
    <source>
        <dbReference type="ARBA" id="ARBA00004651"/>
    </source>
</evidence>
<feature type="transmembrane region" description="Helical" evidence="7">
    <location>
        <begin position="190"/>
        <end position="214"/>
    </location>
</feature>
<feature type="transmembrane region" description="Helical" evidence="7">
    <location>
        <begin position="254"/>
        <end position="280"/>
    </location>
</feature>
<evidence type="ECO:0000256" key="3">
    <source>
        <dbReference type="ARBA" id="ARBA00022475"/>
    </source>
</evidence>
<keyword evidence="3" id="KW-1003">Cell membrane</keyword>
<dbReference type="CDD" id="cd06261">
    <property type="entry name" value="TM_PBP2"/>
    <property type="match status" value="1"/>
</dbReference>
<feature type="transmembrane region" description="Helical" evidence="7">
    <location>
        <begin position="12"/>
        <end position="37"/>
    </location>
</feature>
<evidence type="ECO:0000313" key="10">
    <source>
        <dbReference type="Proteomes" id="UP000596427"/>
    </source>
</evidence>
<keyword evidence="4 7" id="KW-0812">Transmembrane</keyword>
<dbReference type="InterPro" id="IPR035906">
    <property type="entry name" value="MetI-like_sf"/>
</dbReference>
<keyword evidence="6 7" id="KW-0472">Membrane</keyword>
<dbReference type="PANTHER" id="PTHR43163">
    <property type="entry name" value="DIPEPTIDE TRANSPORT SYSTEM PERMEASE PROTEIN DPPB-RELATED"/>
    <property type="match status" value="1"/>
</dbReference>
<feature type="transmembrane region" description="Helical" evidence="7">
    <location>
        <begin position="144"/>
        <end position="170"/>
    </location>
</feature>
<evidence type="ECO:0000313" key="9">
    <source>
        <dbReference type="EMBL" id="QRG07186.1"/>
    </source>
</evidence>
<feature type="transmembrane region" description="Helical" evidence="7">
    <location>
        <begin position="112"/>
        <end position="132"/>
    </location>
</feature>
<reference evidence="9 10" key="1">
    <citation type="submission" date="2020-10" db="EMBL/GenBank/DDBJ databases">
        <title>Degradation of 1,4-Dioxane by Xanthobacter sp. YN2, via a Novel Group-2 Soluble Di-Iron Monooxygenase.</title>
        <authorList>
            <person name="Ma F."/>
            <person name="Wang Y."/>
            <person name="Yang J."/>
            <person name="Guo H."/>
            <person name="Su D."/>
            <person name="Yu L."/>
        </authorList>
    </citation>
    <scope>NUCLEOTIDE SEQUENCE [LARGE SCALE GENOMIC DNA]</scope>
    <source>
        <strain evidence="9 10">YN2</strain>
    </source>
</reference>
<comment type="similarity">
    <text evidence="7">Belongs to the binding-protein-dependent transport system permease family.</text>
</comment>
<keyword evidence="2 7" id="KW-0813">Transport</keyword>
<dbReference type="AlphaFoldDB" id="A0A974PPQ1"/>
<keyword evidence="10" id="KW-1185">Reference proteome</keyword>
<dbReference type="RefSeq" id="WP_203194098.1">
    <property type="nucleotide sequence ID" value="NZ_CP063362.1"/>
</dbReference>
<evidence type="ECO:0000256" key="4">
    <source>
        <dbReference type="ARBA" id="ARBA00022692"/>
    </source>
</evidence>
<dbReference type="GO" id="GO:0055085">
    <property type="term" value="P:transmembrane transport"/>
    <property type="evidence" value="ECO:0007669"/>
    <property type="project" value="InterPro"/>
</dbReference>
<dbReference type="PANTHER" id="PTHR43163:SF9">
    <property type="entry name" value="ABC TRANSPORTER PERMEASE PROTEIN"/>
    <property type="match status" value="1"/>
</dbReference>
<gene>
    <name evidence="9" type="ORF">EZH22_01720</name>
</gene>
<keyword evidence="5 7" id="KW-1133">Transmembrane helix</keyword>
<feature type="transmembrane region" description="Helical" evidence="7">
    <location>
        <begin position="300"/>
        <end position="326"/>
    </location>
</feature>
<feature type="domain" description="ABC transmembrane type-1" evidence="8">
    <location>
        <begin position="108"/>
        <end position="323"/>
    </location>
</feature>
<dbReference type="InterPro" id="IPR000515">
    <property type="entry name" value="MetI-like"/>
</dbReference>
<proteinExistence type="inferred from homology"/>
<dbReference type="Gene3D" id="1.10.3720.10">
    <property type="entry name" value="MetI-like"/>
    <property type="match status" value="1"/>
</dbReference>
<dbReference type="Pfam" id="PF19300">
    <property type="entry name" value="BPD_transp_1_N"/>
    <property type="match status" value="1"/>
</dbReference>
<evidence type="ECO:0000256" key="5">
    <source>
        <dbReference type="ARBA" id="ARBA00022989"/>
    </source>
</evidence>
<name>A0A974PPQ1_9HYPH</name>
<dbReference type="Pfam" id="PF00528">
    <property type="entry name" value="BPD_transp_1"/>
    <property type="match status" value="1"/>
</dbReference>
<dbReference type="GO" id="GO:0005886">
    <property type="term" value="C:plasma membrane"/>
    <property type="evidence" value="ECO:0007669"/>
    <property type="project" value="UniProtKB-SubCell"/>
</dbReference>
<comment type="subcellular location">
    <subcellularLocation>
        <location evidence="1 7">Cell membrane</location>
        <topology evidence="1 7">Multi-pass membrane protein</topology>
    </subcellularLocation>
</comment>
<evidence type="ECO:0000256" key="7">
    <source>
        <dbReference type="RuleBase" id="RU363032"/>
    </source>
</evidence>
<dbReference type="PROSITE" id="PS50928">
    <property type="entry name" value="ABC_TM1"/>
    <property type="match status" value="1"/>
</dbReference>
<dbReference type="Proteomes" id="UP000596427">
    <property type="component" value="Chromosome"/>
</dbReference>
<sequence length="333" mass="36549">MARALQLPEGRVLRYLGLRVVQVVPTILAIVVLNFFFLRLAPGDLAEVMAGEAGSATPEYMAMLRQQFGLDEPLAIQFFKYMGQLFQLNLGYSFRNSMPVLDLILTRAPNTALLMLSSLVLAVALGILFGAISAQWRGRWPDGVLSAFSTIGFATPLFWVGLMLIVLFSVELRWLPAGGMRDLQQVHTGLAAVGDVALHMVLPVLSLAFFYIAIYTRLTRSAMLEVQELDFVRTARAKGIAPLPIAVRHVLRNALLPIVTMTGLQLGTLLSGSVVIETVFAWPGMGRLAFDAVFQRDINLLLGVLFFSSFLVIVSNLATDLVYALLDPRIDVP</sequence>
<evidence type="ECO:0000256" key="6">
    <source>
        <dbReference type="ARBA" id="ARBA00023136"/>
    </source>
</evidence>
<evidence type="ECO:0000256" key="2">
    <source>
        <dbReference type="ARBA" id="ARBA00022448"/>
    </source>
</evidence>
<evidence type="ECO:0000259" key="8">
    <source>
        <dbReference type="PROSITE" id="PS50928"/>
    </source>
</evidence>
<organism evidence="9 10">
    <name type="scientific">Xanthobacter dioxanivorans</name>
    <dbReference type="NCBI Taxonomy" id="2528964"/>
    <lineage>
        <taxon>Bacteria</taxon>
        <taxon>Pseudomonadati</taxon>
        <taxon>Pseudomonadota</taxon>
        <taxon>Alphaproteobacteria</taxon>
        <taxon>Hyphomicrobiales</taxon>
        <taxon>Xanthobacteraceae</taxon>
        <taxon>Xanthobacter</taxon>
    </lineage>
</organism>
<dbReference type="KEGG" id="xdi:EZH22_01720"/>
<protein>
    <submittedName>
        <fullName evidence="9">ABC transporter permease</fullName>
    </submittedName>
</protein>
<dbReference type="SUPFAM" id="SSF161098">
    <property type="entry name" value="MetI-like"/>
    <property type="match status" value="1"/>
</dbReference>
<dbReference type="EMBL" id="CP063362">
    <property type="protein sequence ID" value="QRG07186.1"/>
    <property type="molecule type" value="Genomic_DNA"/>
</dbReference>
<accession>A0A974PPQ1</accession>
<dbReference type="InterPro" id="IPR045621">
    <property type="entry name" value="BPD_transp_1_N"/>
</dbReference>